<sequence>MSDKITLEALKAHLWKASDILRGSLDAQEYRQPVMTILFLKRLNDTFEENVTKLVAEGNSPKKAEQKFRHKFFVPDTARWSVLSEASSNLGEIIDNVCRDIEKEVPTLEGVLTNTKYNDKKKYPDDKLRKLVAHFNELPLQNKNLEKEDLFGDAYEYLLETFADETKKKGGEFFTPREIVQLLVNITKPKEAMKISDPTCGSGGMLVVSRRYVADHKGDVNNLVLEGQESNYGNLGMCKMNLVLHGLEDFGIEYGDTLADPKLVESGKLKQYDRVLANFPFSMDWDNGSASKDPYNRFAYGIPPAKDKADYAFILHMLASLNEKGQAGIVCSQGVLFRGGEEGKIRKNMILGDKENNLQGDCIEAIIALPQKMFWGTSIPACIMVLNKNKPAKRKNKILFIYGAKDFAEGKNRNKLREEDIKKIVTAFDKFEDIDKYCHVADITELKENEFNLNVPRYVDISEPEEEIDIQEAYDSLKESYSEQDKLRKLVEADLKGLNIKL</sequence>
<protein>
    <recommendedName>
        <fullName evidence="1">site-specific DNA-methyltransferase (adenine-specific)</fullName>
        <ecNumber evidence="1">2.1.1.72</ecNumber>
    </recommendedName>
</protein>
<dbReference type="InterPro" id="IPR051537">
    <property type="entry name" value="DNA_Adenine_Mtase"/>
</dbReference>
<organism evidence="9 10">
    <name type="scientific">Marine Group I thaumarchaeote SCGC AAA799-P11</name>
    <dbReference type="NCBI Taxonomy" id="1502295"/>
    <lineage>
        <taxon>Archaea</taxon>
        <taxon>Nitrososphaerota</taxon>
        <taxon>Marine Group I</taxon>
    </lineage>
</organism>
<dbReference type="InterPro" id="IPR004546">
    <property type="entry name" value="Restrct_endonuc_T1M"/>
</dbReference>
<keyword evidence="2" id="KW-0489">Methyltransferase</keyword>
<dbReference type="Proteomes" id="UP000029387">
    <property type="component" value="Unassembled WGS sequence"/>
</dbReference>
<keyword evidence="9" id="KW-0413">Isomerase</keyword>
<dbReference type="GO" id="GO:0008170">
    <property type="term" value="F:N-methyltransferase activity"/>
    <property type="evidence" value="ECO:0007669"/>
    <property type="project" value="InterPro"/>
</dbReference>
<evidence type="ECO:0000256" key="5">
    <source>
        <dbReference type="ARBA" id="ARBA00022747"/>
    </source>
</evidence>
<dbReference type="EMBL" id="JOSZ01000008">
    <property type="protein sequence ID" value="KFM19421.1"/>
    <property type="molecule type" value="Genomic_DNA"/>
</dbReference>
<evidence type="ECO:0000256" key="2">
    <source>
        <dbReference type="ARBA" id="ARBA00022603"/>
    </source>
</evidence>
<dbReference type="PANTHER" id="PTHR42933:SF3">
    <property type="entry name" value="TYPE I RESTRICTION ENZYME MJAVIII METHYLASE SUBUNIT"/>
    <property type="match status" value="1"/>
</dbReference>
<evidence type="ECO:0000256" key="6">
    <source>
        <dbReference type="ARBA" id="ARBA00047942"/>
    </source>
</evidence>
<dbReference type="GO" id="GO:0032259">
    <property type="term" value="P:methylation"/>
    <property type="evidence" value="ECO:0007669"/>
    <property type="project" value="UniProtKB-KW"/>
</dbReference>
<dbReference type="GO" id="GO:0009007">
    <property type="term" value="F:site-specific DNA-methyltransferase (adenine-specific) activity"/>
    <property type="evidence" value="ECO:0007669"/>
    <property type="project" value="UniProtKB-EC"/>
</dbReference>
<keyword evidence="10" id="KW-1185">Reference proteome</keyword>
<evidence type="ECO:0000259" key="7">
    <source>
        <dbReference type="Pfam" id="PF02384"/>
    </source>
</evidence>
<dbReference type="InterPro" id="IPR003356">
    <property type="entry name" value="DNA_methylase_A-5"/>
</dbReference>
<evidence type="ECO:0000256" key="3">
    <source>
        <dbReference type="ARBA" id="ARBA00022679"/>
    </source>
</evidence>
<evidence type="ECO:0000259" key="8">
    <source>
        <dbReference type="Pfam" id="PF12161"/>
    </source>
</evidence>
<evidence type="ECO:0000256" key="1">
    <source>
        <dbReference type="ARBA" id="ARBA00011900"/>
    </source>
</evidence>
<feature type="domain" description="DNA methylase adenine-specific" evidence="7">
    <location>
        <begin position="147"/>
        <end position="466"/>
    </location>
</feature>
<dbReference type="EC" id="2.1.1.72" evidence="1"/>
<dbReference type="Pfam" id="PF12161">
    <property type="entry name" value="HsdM_N"/>
    <property type="match status" value="1"/>
</dbReference>
<name>A0A087S117_9ARCH</name>
<evidence type="ECO:0000256" key="4">
    <source>
        <dbReference type="ARBA" id="ARBA00022691"/>
    </source>
</evidence>
<reference evidence="9 10" key="1">
    <citation type="submission" date="2014-06" db="EMBL/GenBank/DDBJ databases">
        <authorList>
            <person name="Ngugi D.K."/>
            <person name="Blom J."/>
            <person name="Alam I."/>
            <person name="Rashid M."/>
            <person name="Baalawi W."/>
            <person name="Zhang G."/>
            <person name="Hikmawan T."/>
            <person name="Guan Y."/>
            <person name="Antunes A."/>
            <person name="Siam R."/>
            <person name="El-Dorry H."/>
            <person name="Bajic V."/>
            <person name="Stingl U."/>
        </authorList>
    </citation>
    <scope>NUCLEOTIDE SEQUENCE [LARGE SCALE GENOMIC DNA]</scope>
    <source>
        <strain evidence="9">SCGC AAA799-P11</strain>
    </source>
</reference>
<dbReference type="GO" id="GO:0009307">
    <property type="term" value="P:DNA restriction-modification system"/>
    <property type="evidence" value="ECO:0007669"/>
    <property type="project" value="UniProtKB-KW"/>
</dbReference>
<dbReference type="PANTHER" id="PTHR42933">
    <property type="entry name" value="SLR6095 PROTEIN"/>
    <property type="match status" value="1"/>
</dbReference>
<gene>
    <name evidence="9" type="primary">hsdM</name>
    <name evidence="9" type="ORF">AAA799P11_00745</name>
</gene>
<proteinExistence type="predicted"/>
<dbReference type="InterPro" id="IPR022749">
    <property type="entry name" value="D12N6_MeTrfase_N"/>
</dbReference>
<dbReference type="SUPFAM" id="SSF53335">
    <property type="entry name" value="S-adenosyl-L-methionine-dependent methyltransferases"/>
    <property type="match status" value="1"/>
</dbReference>
<dbReference type="Pfam" id="PF02384">
    <property type="entry name" value="N6_Mtase"/>
    <property type="match status" value="1"/>
</dbReference>
<keyword evidence="4" id="KW-0949">S-adenosyl-L-methionine</keyword>
<keyword evidence="5" id="KW-0680">Restriction system</keyword>
<dbReference type="Gene3D" id="1.20.1260.30">
    <property type="match status" value="1"/>
</dbReference>
<dbReference type="PRINTS" id="PR00507">
    <property type="entry name" value="N12N6MTFRASE"/>
</dbReference>
<comment type="catalytic activity">
    <reaction evidence="6">
        <text>a 2'-deoxyadenosine in DNA + S-adenosyl-L-methionine = an N(6)-methyl-2'-deoxyadenosine in DNA + S-adenosyl-L-homocysteine + H(+)</text>
        <dbReference type="Rhea" id="RHEA:15197"/>
        <dbReference type="Rhea" id="RHEA-COMP:12418"/>
        <dbReference type="Rhea" id="RHEA-COMP:12419"/>
        <dbReference type="ChEBI" id="CHEBI:15378"/>
        <dbReference type="ChEBI" id="CHEBI:57856"/>
        <dbReference type="ChEBI" id="CHEBI:59789"/>
        <dbReference type="ChEBI" id="CHEBI:90615"/>
        <dbReference type="ChEBI" id="CHEBI:90616"/>
        <dbReference type="EC" id="2.1.1.72"/>
    </reaction>
</comment>
<accession>A0A087S117</accession>
<comment type="caution">
    <text evidence="9">The sequence shown here is derived from an EMBL/GenBank/DDBJ whole genome shotgun (WGS) entry which is preliminary data.</text>
</comment>
<dbReference type="GO" id="GO:0003677">
    <property type="term" value="F:DNA binding"/>
    <property type="evidence" value="ECO:0007669"/>
    <property type="project" value="InterPro"/>
</dbReference>
<dbReference type="GO" id="GO:0016853">
    <property type="term" value="F:isomerase activity"/>
    <property type="evidence" value="ECO:0007669"/>
    <property type="project" value="UniProtKB-KW"/>
</dbReference>
<dbReference type="Gene3D" id="3.40.50.150">
    <property type="entry name" value="Vaccinia Virus protein VP39"/>
    <property type="match status" value="1"/>
</dbReference>
<dbReference type="InterPro" id="IPR029063">
    <property type="entry name" value="SAM-dependent_MTases_sf"/>
</dbReference>
<evidence type="ECO:0000313" key="9">
    <source>
        <dbReference type="EMBL" id="KFM19421.1"/>
    </source>
</evidence>
<dbReference type="AlphaFoldDB" id="A0A087S117"/>
<feature type="domain" description="N6 adenine-specific DNA methyltransferase N-terminal" evidence="8">
    <location>
        <begin position="10"/>
        <end position="135"/>
    </location>
</feature>
<keyword evidence="3" id="KW-0808">Transferase</keyword>
<evidence type="ECO:0000313" key="10">
    <source>
        <dbReference type="Proteomes" id="UP000029387"/>
    </source>
</evidence>
<dbReference type="PATRIC" id="fig|1502295.3.peg.718"/>
<dbReference type="InterPro" id="IPR038333">
    <property type="entry name" value="T1MK-like_N_sf"/>
</dbReference>
<dbReference type="NCBIfam" id="TIGR00497">
    <property type="entry name" value="hsdM"/>
    <property type="match status" value="1"/>
</dbReference>